<dbReference type="EMBL" id="CAXKWB010013445">
    <property type="protein sequence ID" value="CAL4107778.1"/>
    <property type="molecule type" value="Genomic_DNA"/>
</dbReference>
<feature type="non-terminal residue" evidence="1">
    <location>
        <position position="120"/>
    </location>
</feature>
<reference evidence="1 2" key="1">
    <citation type="submission" date="2024-05" db="EMBL/GenBank/DDBJ databases">
        <authorList>
            <person name="Wallberg A."/>
        </authorList>
    </citation>
    <scope>NUCLEOTIDE SEQUENCE [LARGE SCALE GENOMIC DNA]</scope>
</reference>
<evidence type="ECO:0000313" key="1">
    <source>
        <dbReference type="EMBL" id="CAL4107778.1"/>
    </source>
</evidence>
<evidence type="ECO:0000313" key="2">
    <source>
        <dbReference type="Proteomes" id="UP001497623"/>
    </source>
</evidence>
<dbReference type="AlphaFoldDB" id="A0AAV2QYK3"/>
<organism evidence="1 2">
    <name type="scientific">Meganyctiphanes norvegica</name>
    <name type="common">Northern krill</name>
    <name type="synonym">Thysanopoda norvegica</name>
    <dbReference type="NCBI Taxonomy" id="48144"/>
    <lineage>
        <taxon>Eukaryota</taxon>
        <taxon>Metazoa</taxon>
        <taxon>Ecdysozoa</taxon>
        <taxon>Arthropoda</taxon>
        <taxon>Crustacea</taxon>
        <taxon>Multicrustacea</taxon>
        <taxon>Malacostraca</taxon>
        <taxon>Eumalacostraca</taxon>
        <taxon>Eucarida</taxon>
        <taxon>Euphausiacea</taxon>
        <taxon>Euphausiidae</taxon>
        <taxon>Meganyctiphanes</taxon>
    </lineage>
</organism>
<protein>
    <recommendedName>
        <fullName evidence="3">Toll-like receptor 21</fullName>
    </recommendedName>
</protein>
<comment type="caution">
    <text evidence="1">The sequence shown here is derived from an EMBL/GenBank/DDBJ whole genome shotgun (WGS) entry which is preliminary data.</text>
</comment>
<dbReference type="Gene3D" id="3.80.10.10">
    <property type="entry name" value="Ribonuclease Inhibitor"/>
    <property type="match status" value="1"/>
</dbReference>
<evidence type="ECO:0008006" key="3">
    <source>
        <dbReference type="Google" id="ProtNLM"/>
    </source>
</evidence>
<feature type="non-terminal residue" evidence="1">
    <location>
        <position position="1"/>
    </location>
</feature>
<name>A0AAV2QYK3_MEGNR</name>
<sequence length="120" mass="13820">IRDGRESSLRCIIDTLGRDVYLSKLIDAPIDFINNLQIVCNHTSSQHSSLLKQHLEGFTRLRELSLDHCRITELYTGTFSGLRSLRNLTIRTYNTFNPVSLSIPPLLFRPLQHLERLDLS</sequence>
<dbReference type="Proteomes" id="UP001497623">
    <property type="component" value="Unassembled WGS sequence"/>
</dbReference>
<dbReference type="SUPFAM" id="SSF52047">
    <property type="entry name" value="RNI-like"/>
    <property type="match status" value="1"/>
</dbReference>
<dbReference type="InterPro" id="IPR032675">
    <property type="entry name" value="LRR_dom_sf"/>
</dbReference>
<proteinExistence type="predicted"/>
<keyword evidence="2" id="KW-1185">Reference proteome</keyword>
<accession>A0AAV2QYK3</accession>
<gene>
    <name evidence="1" type="ORF">MNOR_LOCUS18651</name>
</gene>